<keyword evidence="1" id="KW-0489">Methyltransferase</keyword>
<dbReference type="GO" id="GO:0070043">
    <property type="term" value="F:rRNA (guanine-N7-)-methyltransferase activity"/>
    <property type="evidence" value="ECO:0007669"/>
    <property type="project" value="TreeGrafter"/>
</dbReference>
<evidence type="ECO:0000259" key="2">
    <source>
        <dbReference type="Pfam" id="PF02926"/>
    </source>
</evidence>
<evidence type="ECO:0000313" key="4">
    <source>
        <dbReference type="EMBL" id="XDT72576.1"/>
    </source>
</evidence>
<feature type="domain" description="THUMP" evidence="2">
    <location>
        <begin position="68"/>
        <end position="125"/>
    </location>
</feature>
<protein>
    <submittedName>
        <fullName evidence="4">Uncharacterized protein</fullName>
    </submittedName>
</protein>
<feature type="domain" description="RlmL ferredoxin-like" evidence="3">
    <location>
        <begin position="8"/>
        <end position="60"/>
    </location>
</feature>
<accession>A0AB39UX89</accession>
<dbReference type="CDD" id="cd11715">
    <property type="entry name" value="THUMP_AdoMetMT"/>
    <property type="match status" value="1"/>
</dbReference>
<dbReference type="AlphaFoldDB" id="A0AB39UX89"/>
<gene>
    <name evidence="4" type="ORF">AAIA72_00910</name>
</gene>
<dbReference type="GO" id="GO:0008990">
    <property type="term" value="F:rRNA (guanine-N2-)-methyltransferase activity"/>
    <property type="evidence" value="ECO:0007669"/>
    <property type="project" value="TreeGrafter"/>
</dbReference>
<dbReference type="RefSeq" id="WP_369601582.1">
    <property type="nucleotide sequence ID" value="NZ_CP154858.1"/>
</dbReference>
<sequence length="182" mass="20085">MSEFVIWAACPSGLEYLLADELSALGVKDASAGRLGVRGLADWSVTCRALLETRLASRVFRVLAEEVARDADTLSSLAGSVDWQAWLVPDMPFWIHAQGHAGDLRHPHFAAQVVKDVIVDQFRAAGLTPPGLIGIGRRCRSSLPWASMPCWVWIWPDAVCTSAATGYGRRKRRSGRMWPRRS</sequence>
<dbReference type="Pfam" id="PF02926">
    <property type="entry name" value="THUMP"/>
    <property type="match status" value="1"/>
</dbReference>
<name>A0AB39UX89_9GAMM</name>
<dbReference type="InterPro" id="IPR004114">
    <property type="entry name" value="THUMP_dom"/>
</dbReference>
<dbReference type="KEGG" id="tcd:AAIA72_00910"/>
<dbReference type="GO" id="GO:0003723">
    <property type="term" value="F:RNA binding"/>
    <property type="evidence" value="ECO:0007669"/>
    <property type="project" value="InterPro"/>
</dbReference>
<keyword evidence="1" id="KW-0808">Transferase</keyword>
<evidence type="ECO:0000256" key="1">
    <source>
        <dbReference type="ARBA" id="ARBA00022603"/>
    </source>
</evidence>
<evidence type="ECO:0000259" key="3">
    <source>
        <dbReference type="Pfam" id="PF22020"/>
    </source>
</evidence>
<organism evidence="4">
    <name type="scientific">Thermohahella caldifontis</name>
    <dbReference type="NCBI Taxonomy" id="3142973"/>
    <lineage>
        <taxon>Bacteria</taxon>
        <taxon>Pseudomonadati</taxon>
        <taxon>Pseudomonadota</taxon>
        <taxon>Gammaproteobacteria</taxon>
        <taxon>Oceanospirillales</taxon>
        <taxon>Hahellaceae</taxon>
        <taxon>Thermohahella</taxon>
    </lineage>
</organism>
<proteinExistence type="predicted"/>
<dbReference type="Pfam" id="PF22020">
    <property type="entry name" value="RlmL_1st"/>
    <property type="match status" value="1"/>
</dbReference>
<dbReference type="EMBL" id="CP154858">
    <property type="protein sequence ID" value="XDT72576.1"/>
    <property type="molecule type" value="Genomic_DNA"/>
</dbReference>
<dbReference type="InterPro" id="IPR054170">
    <property type="entry name" value="RlmL_1st"/>
</dbReference>
<dbReference type="PANTHER" id="PTHR47313">
    <property type="entry name" value="RIBOSOMAL RNA LARGE SUBUNIT METHYLTRANSFERASE K/L"/>
    <property type="match status" value="1"/>
</dbReference>
<dbReference type="Gene3D" id="3.30.2130.30">
    <property type="match status" value="1"/>
</dbReference>
<dbReference type="PANTHER" id="PTHR47313:SF1">
    <property type="entry name" value="RIBOSOMAL RNA LARGE SUBUNIT METHYLTRANSFERASE K_L"/>
    <property type="match status" value="1"/>
</dbReference>
<reference evidence="4" key="1">
    <citation type="submission" date="2024-05" db="EMBL/GenBank/DDBJ databases">
        <title>Genome sequencing of novel strain.</title>
        <authorList>
            <person name="Ganbat D."/>
            <person name="Ganbat S."/>
            <person name="Lee S.-J."/>
        </authorList>
    </citation>
    <scope>NUCLEOTIDE SEQUENCE</scope>
    <source>
        <strain evidence="4">SMD15-11</strain>
    </source>
</reference>